<evidence type="ECO:0000313" key="15">
    <source>
        <dbReference type="Proteomes" id="UP000825935"/>
    </source>
</evidence>
<dbReference type="InterPro" id="IPR000719">
    <property type="entry name" value="Prot_kinase_dom"/>
</dbReference>
<dbReference type="PROSITE" id="PS51450">
    <property type="entry name" value="LRR"/>
    <property type="match status" value="2"/>
</dbReference>
<dbReference type="InterPro" id="IPR008271">
    <property type="entry name" value="Ser/Thr_kinase_AS"/>
</dbReference>
<dbReference type="Pfam" id="PF00069">
    <property type="entry name" value="Pkinase"/>
    <property type="match status" value="1"/>
</dbReference>
<dbReference type="FunFam" id="3.30.200.20:FF:000039">
    <property type="entry name" value="receptor-like protein kinase FERONIA"/>
    <property type="match status" value="1"/>
</dbReference>
<dbReference type="SMART" id="SM00220">
    <property type="entry name" value="S_TKc"/>
    <property type="match status" value="1"/>
</dbReference>
<evidence type="ECO:0000256" key="5">
    <source>
        <dbReference type="ARBA" id="ARBA00022692"/>
    </source>
</evidence>
<proteinExistence type="predicted"/>
<keyword evidence="7" id="KW-0547">Nucleotide-binding</keyword>
<comment type="caution">
    <text evidence="14">The sequence shown here is derived from an EMBL/GenBank/DDBJ whole genome shotgun (WGS) entry which is preliminary data.</text>
</comment>
<dbReference type="Proteomes" id="UP000825935">
    <property type="component" value="Chromosome 33"/>
</dbReference>
<evidence type="ECO:0000256" key="12">
    <source>
        <dbReference type="SAM" id="Phobius"/>
    </source>
</evidence>
<evidence type="ECO:0000313" key="14">
    <source>
        <dbReference type="EMBL" id="KAH7285319.1"/>
    </source>
</evidence>
<reference evidence="14" key="1">
    <citation type="submission" date="2021-08" db="EMBL/GenBank/DDBJ databases">
        <title>WGS assembly of Ceratopteris richardii.</title>
        <authorList>
            <person name="Marchant D.B."/>
            <person name="Chen G."/>
            <person name="Jenkins J."/>
            <person name="Shu S."/>
            <person name="Leebens-Mack J."/>
            <person name="Grimwood J."/>
            <person name="Schmutz J."/>
            <person name="Soltis P."/>
            <person name="Soltis D."/>
            <person name="Chen Z.-H."/>
        </authorList>
    </citation>
    <scope>NUCLEOTIDE SEQUENCE</scope>
    <source>
        <strain evidence="14">Whitten #5841</strain>
        <tissue evidence="14">Leaf</tissue>
    </source>
</reference>
<keyword evidence="8" id="KW-0418">Kinase</keyword>
<evidence type="ECO:0000256" key="4">
    <source>
        <dbReference type="ARBA" id="ARBA00022679"/>
    </source>
</evidence>
<evidence type="ECO:0000256" key="6">
    <source>
        <dbReference type="ARBA" id="ARBA00022737"/>
    </source>
</evidence>
<evidence type="ECO:0000256" key="8">
    <source>
        <dbReference type="ARBA" id="ARBA00022777"/>
    </source>
</evidence>
<evidence type="ECO:0000259" key="13">
    <source>
        <dbReference type="PROSITE" id="PS50011"/>
    </source>
</evidence>
<sequence length="766" mass="85019">MIEGSDVPFISSLVLRPLSKLLHPLNFSIYHQNSRPLVTVSRRNYGARNSSEYLRYSGSDSEGYSDVYDRIWEPDTDGTPLVTTQRTDFGLGTDNVPISVMQTARADNESFSLRFNVTAGSWYFYCQYFAEISPDVNGPGQRVFENADKNYSYTYKNTYDSYKDFQLYSTLLVYASHGIYVDFPPKFEVQLIRSNTSINGPIINAIEVFRYLNKDLSLGTINQEVSVVTTITESFGGLRSWNGDPCLPYAYNWLACSSDERPSINEIHLANQDLNGEIPSEIDSLKNLTVLSFASNKLSGSIPDLSSLSKLKVLDLRDNNLSGQIPPFLGELPALEKLDLSNNNLDGVIPEKLLTKALTSIIDLRLAGNENVCIAQNAEPFCNADGKPKKQSISLIVGISIASVATFVGVAVLLFFARRYSKCYIKPRPPYENGDARNISYKDIQSITNNFENEVGRGGFGPVYRGAFKNGGAAAVKVLSKDSTQGQKEFRNEVRLLSRVHHAHLVKLLGYCTEPELVLVYEFMANGSLFDSLHGGGELLTMWKDRLRIAGEAAAGLEYLHVGCDPPIVHRDVKSSNILINGKLCAKVSDFGISKSRNVRPFSMSTNEQQMWTTGVSSSTAVRGTPGYIDPLYVESRVPDASVDVYAFGVVLFEIVTGRKPITQDVEGDGKYIHIAEWAKSNHKRGQLSAIIDPRMSNVLSLTSVLMVVDLAVKCLDMNKKNRPNMSTIKQELQLALSVESNKDPSTTKSFENVEACYMRSFMHAR</sequence>
<evidence type="ECO:0000256" key="3">
    <source>
        <dbReference type="ARBA" id="ARBA00022614"/>
    </source>
</evidence>
<keyword evidence="5 12" id="KW-0812">Transmembrane</keyword>
<keyword evidence="9" id="KW-0067">ATP-binding</keyword>
<dbReference type="SUPFAM" id="SSF52058">
    <property type="entry name" value="L domain-like"/>
    <property type="match status" value="1"/>
</dbReference>
<dbReference type="InterPro" id="IPR011009">
    <property type="entry name" value="Kinase-like_dom_sf"/>
</dbReference>
<dbReference type="InterPro" id="IPR032675">
    <property type="entry name" value="LRR_dom_sf"/>
</dbReference>
<comment type="subcellular location">
    <subcellularLocation>
        <location evidence="1">Membrane</location>
        <topology evidence="1">Single-pass membrane protein</topology>
    </subcellularLocation>
</comment>
<dbReference type="Gene3D" id="2.60.120.430">
    <property type="entry name" value="Galactose-binding lectin"/>
    <property type="match status" value="1"/>
</dbReference>
<evidence type="ECO:0000256" key="9">
    <source>
        <dbReference type="ARBA" id="ARBA00022840"/>
    </source>
</evidence>
<keyword evidence="4" id="KW-0808">Transferase</keyword>
<dbReference type="Gene3D" id="3.80.10.10">
    <property type="entry name" value="Ribonuclease Inhibitor"/>
    <property type="match status" value="1"/>
</dbReference>
<name>A0A8T2QN16_CERRI</name>
<dbReference type="Pfam" id="PF12819">
    <property type="entry name" value="Malectin_like"/>
    <property type="match status" value="1"/>
</dbReference>
<keyword evidence="15" id="KW-1185">Reference proteome</keyword>
<dbReference type="InterPro" id="IPR024788">
    <property type="entry name" value="Malectin-like_Carb-bd_dom"/>
</dbReference>
<dbReference type="OrthoDB" id="2017114at2759"/>
<keyword evidence="3" id="KW-0433">Leucine-rich repeat</keyword>
<feature type="transmembrane region" description="Helical" evidence="12">
    <location>
        <begin position="393"/>
        <end position="416"/>
    </location>
</feature>
<keyword evidence="2" id="KW-0723">Serine/threonine-protein kinase</keyword>
<evidence type="ECO:0000256" key="1">
    <source>
        <dbReference type="ARBA" id="ARBA00004167"/>
    </source>
</evidence>
<dbReference type="EMBL" id="CM035438">
    <property type="protein sequence ID" value="KAH7285319.1"/>
    <property type="molecule type" value="Genomic_DNA"/>
</dbReference>
<dbReference type="GO" id="GO:0016020">
    <property type="term" value="C:membrane"/>
    <property type="evidence" value="ECO:0007669"/>
    <property type="project" value="UniProtKB-SubCell"/>
</dbReference>
<organism evidence="14 15">
    <name type="scientific">Ceratopteris richardii</name>
    <name type="common">Triangle waterfern</name>
    <dbReference type="NCBI Taxonomy" id="49495"/>
    <lineage>
        <taxon>Eukaryota</taxon>
        <taxon>Viridiplantae</taxon>
        <taxon>Streptophyta</taxon>
        <taxon>Embryophyta</taxon>
        <taxon>Tracheophyta</taxon>
        <taxon>Polypodiopsida</taxon>
        <taxon>Polypodiidae</taxon>
        <taxon>Polypodiales</taxon>
        <taxon>Pteridineae</taxon>
        <taxon>Pteridaceae</taxon>
        <taxon>Parkerioideae</taxon>
        <taxon>Ceratopteris</taxon>
    </lineage>
</organism>
<dbReference type="FunFam" id="3.80.10.10:FF:000383">
    <property type="entry name" value="Leucine-rich repeat receptor protein kinase EMS1"/>
    <property type="match status" value="1"/>
</dbReference>
<dbReference type="Gene3D" id="3.30.200.20">
    <property type="entry name" value="Phosphorylase Kinase, domain 1"/>
    <property type="match status" value="1"/>
</dbReference>
<dbReference type="InterPro" id="IPR025875">
    <property type="entry name" value="Leu-rich_rpt_4"/>
</dbReference>
<dbReference type="InterPro" id="IPR001611">
    <property type="entry name" value="Leu-rich_rpt"/>
</dbReference>
<evidence type="ECO:0000256" key="7">
    <source>
        <dbReference type="ARBA" id="ARBA00022741"/>
    </source>
</evidence>
<keyword evidence="6" id="KW-0677">Repeat</keyword>
<dbReference type="Gene3D" id="1.10.510.10">
    <property type="entry name" value="Transferase(Phosphotransferase) domain 1"/>
    <property type="match status" value="1"/>
</dbReference>
<dbReference type="OMA" id="INIIRWV"/>
<evidence type="ECO:0000256" key="2">
    <source>
        <dbReference type="ARBA" id="ARBA00022527"/>
    </source>
</evidence>
<dbReference type="PROSITE" id="PS00108">
    <property type="entry name" value="PROTEIN_KINASE_ST"/>
    <property type="match status" value="1"/>
</dbReference>
<dbReference type="AlphaFoldDB" id="A0A8T2QN16"/>
<dbReference type="SUPFAM" id="SSF56112">
    <property type="entry name" value="Protein kinase-like (PK-like)"/>
    <property type="match status" value="1"/>
</dbReference>
<feature type="domain" description="Protein kinase" evidence="13">
    <location>
        <begin position="449"/>
        <end position="737"/>
    </location>
</feature>
<keyword evidence="10 12" id="KW-1133">Transmembrane helix</keyword>
<evidence type="ECO:0000256" key="11">
    <source>
        <dbReference type="ARBA" id="ARBA00023136"/>
    </source>
</evidence>
<protein>
    <recommendedName>
        <fullName evidence="13">Protein kinase domain-containing protein</fullName>
    </recommendedName>
</protein>
<dbReference type="PROSITE" id="PS50011">
    <property type="entry name" value="PROTEIN_KINASE_DOM"/>
    <property type="match status" value="1"/>
</dbReference>
<gene>
    <name evidence="14" type="ORF">KP509_33G022200</name>
</gene>
<keyword evidence="11 12" id="KW-0472">Membrane</keyword>
<dbReference type="Pfam" id="PF12799">
    <property type="entry name" value="LRR_4"/>
    <property type="match status" value="1"/>
</dbReference>
<dbReference type="PANTHER" id="PTHR45631">
    <property type="entry name" value="OS07G0107800 PROTEIN-RELATED"/>
    <property type="match status" value="1"/>
</dbReference>
<dbReference type="Pfam" id="PF00560">
    <property type="entry name" value="LRR_1"/>
    <property type="match status" value="1"/>
</dbReference>
<dbReference type="GO" id="GO:0004674">
    <property type="term" value="F:protein serine/threonine kinase activity"/>
    <property type="evidence" value="ECO:0007669"/>
    <property type="project" value="UniProtKB-KW"/>
</dbReference>
<accession>A0A8T2QN16</accession>
<evidence type="ECO:0000256" key="10">
    <source>
        <dbReference type="ARBA" id="ARBA00022989"/>
    </source>
</evidence>
<dbReference type="GO" id="GO:0005524">
    <property type="term" value="F:ATP binding"/>
    <property type="evidence" value="ECO:0007669"/>
    <property type="project" value="UniProtKB-KW"/>
</dbReference>